<protein>
    <submittedName>
        <fullName evidence="6">Teichoic acids export ATP-binding protein TagH</fullName>
    </submittedName>
</protein>
<dbReference type="InterPro" id="IPR029439">
    <property type="entry name" value="Wzt_C"/>
</dbReference>
<keyword evidence="7" id="KW-1185">Reference proteome</keyword>
<dbReference type="AlphaFoldDB" id="A0A517SI99"/>
<dbReference type="CDD" id="cd10147">
    <property type="entry name" value="Wzt_C-like"/>
    <property type="match status" value="1"/>
</dbReference>
<evidence type="ECO:0000313" key="7">
    <source>
        <dbReference type="Proteomes" id="UP000315700"/>
    </source>
</evidence>
<dbReference type="InterPro" id="IPR003439">
    <property type="entry name" value="ABC_transporter-like_ATP-bd"/>
</dbReference>
<dbReference type="InterPro" id="IPR027417">
    <property type="entry name" value="P-loop_NTPase"/>
</dbReference>
<keyword evidence="4 6" id="KW-0067">ATP-binding</keyword>
<dbReference type="PANTHER" id="PTHR46743:SF2">
    <property type="entry name" value="TEICHOIC ACIDS EXPORT ATP-BINDING PROTEIN TAGH"/>
    <property type="match status" value="1"/>
</dbReference>
<dbReference type="KEGG" id="ccos:Pan44_38990"/>
<proteinExistence type="inferred from homology"/>
<dbReference type="OrthoDB" id="9778870at2"/>
<comment type="similarity">
    <text evidence="1">Belongs to the ABC transporter superfamily.</text>
</comment>
<evidence type="ECO:0000313" key="6">
    <source>
        <dbReference type="EMBL" id="QDT55851.1"/>
    </source>
</evidence>
<dbReference type="Pfam" id="PF00005">
    <property type="entry name" value="ABC_tran"/>
    <property type="match status" value="1"/>
</dbReference>
<keyword evidence="3" id="KW-0547">Nucleotide-binding</keyword>
<evidence type="ECO:0000256" key="1">
    <source>
        <dbReference type="ARBA" id="ARBA00005417"/>
    </source>
</evidence>
<dbReference type="GO" id="GO:0140359">
    <property type="term" value="F:ABC-type transporter activity"/>
    <property type="evidence" value="ECO:0007669"/>
    <property type="project" value="InterPro"/>
</dbReference>
<dbReference type="Gene3D" id="2.70.50.60">
    <property type="entry name" value="abc- transporter (atp binding component) like domain"/>
    <property type="match status" value="1"/>
</dbReference>
<dbReference type="RefSeq" id="WP_145032262.1">
    <property type="nucleotide sequence ID" value="NZ_CP036271.1"/>
</dbReference>
<feature type="domain" description="ABC transporter" evidence="5">
    <location>
        <begin position="45"/>
        <end position="268"/>
    </location>
</feature>
<evidence type="ECO:0000256" key="4">
    <source>
        <dbReference type="ARBA" id="ARBA00022840"/>
    </source>
</evidence>
<name>A0A517SI99_9PLAN</name>
<organism evidence="6 7">
    <name type="scientific">Caulifigura coniformis</name>
    <dbReference type="NCBI Taxonomy" id="2527983"/>
    <lineage>
        <taxon>Bacteria</taxon>
        <taxon>Pseudomonadati</taxon>
        <taxon>Planctomycetota</taxon>
        <taxon>Planctomycetia</taxon>
        <taxon>Planctomycetales</taxon>
        <taxon>Planctomycetaceae</taxon>
        <taxon>Caulifigura</taxon>
    </lineage>
</organism>
<evidence type="ECO:0000259" key="5">
    <source>
        <dbReference type="PROSITE" id="PS50893"/>
    </source>
</evidence>
<sequence length="431" mass="46847">MSLPIISVEKLSKAYRIGIREEGATTLAGAAVGALKSPFKNFRRLRRLNTFGEASDEADTHWALRDVSFEVAEGEVVGIIGRNGAGKSTLLKLLSRITEPTSGRAVLRGRVSSLLEVGTGFHPELTGRENVYLNGTILGMTKREVERKFDEIVEFSGIEKFLDTPIKRYSSGMTVRLAFAVAAHLESEILIIDEVLAVGDVAFQRKCMGKVQEIGKSGRSILLVSHNMASVQSLATSCLVLNKGGIAYQGDTTTGVTLYGSLNETRDHADLSEISRGEWKHLSQLAELRNFDVSPEECVPFGSPIYLKVRVHLKGDLPEFRISATIFRSDSVPVGSWFTAPLPGGTAGSDVEIILKFAEHRLAPGSYYFAVATGIGDNDSGHQDFDILSNIGHFQVSPEVSADGYLMTWAHNWGPIAFMRPSTASGNVENV</sequence>
<dbReference type="InterPro" id="IPR003593">
    <property type="entry name" value="AAA+_ATPase"/>
</dbReference>
<dbReference type="GO" id="GO:0016020">
    <property type="term" value="C:membrane"/>
    <property type="evidence" value="ECO:0007669"/>
    <property type="project" value="InterPro"/>
</dbReference>
<evidence type="ECO:0000256" key="3">
    <source>
        <dbReference type="ARBA" id="ARBA00022741"/>
    </source>
</evidence>
<evidence type="ECO:0000256" key="2">
    <source>
        <dbReference type="ARBA" id="ARBA00022448"/>
    </source>
</evidence>
<dbReference type="PROSITE" id="PS50893">
    <property type="entry name" value="ABC_TRANSPORTER_2"/>
    <property type="match status" value="1"/>
</dbReference>
<dbReference type="GO" id="GO:0016887">
    <property type="term" value="F:ATP hydrolysis activity"/>
    <property type="evidence" value="ECO:0007669"/>
    <property type="project" value="InterPro"/>
</dbReference>
<dbReference type="Pfam" id="PF14524">
    <property type="entry name" value="Wzt_C"/>
    <property type="match status" value="1"/>
</dbReference>
<dbReference type="Gene3D" id="3.40.50.300">
    <property type="entry name" value="P-loop containing nucleotide triphosphate hydrolases"/>
    <property type="match status" value="1"/>
</dbReference>
<dbReference type="EMBL" id="CP036271">
    <property type="protein sequence ID" value="QDT55851.1"/>
    <property type="molecule type" value="Genomic_DNA"/>
</dbReference>
<dbReference type="SUPFAM" id="SSF52540">
    <property type="entry name" value="P-loop containing nucleoside triphosphate hydrolases"/>
    <property type="match status" value="1"/>
</dbReference>
<dbReference type="InterPro" id="IPR050683">
    <property type="entry name" value="Bact_Polysacc_Export_ATP-bd"/>
</dbReference>
<dbReference type="Proteomes" id="UP000315700">
    <property type="component" value="Chromosome"/>
</dbReference>
<dbReference type="SMART" id="SM00382">
    <property type="entry name" value="AAA"/>
    <property type="match status" value="1"/>
</dbReference>
<dbReference type="InParanoid" id="A0A517SI99"/>
<dbReference type="CDD" id="cd03220">
    <property type="entry name" value="ABC_KpsT_Wzt"/>
    <property type="match status" value="1"/>
</dbReference>
<dbReference type="PANTHER" id="PTHR46743">
    <property type="entry name" value="TEICHOIC ACIDS EXPORT ATP-BINDING PROTEIN TAGH"/>
    <property type="match status" value="1"/>
</dbReference>
<dbReference type="GO" id="GO:0005524">
    <property type="term" value="F:ATP binding"/>
    <property type="evidence" value="ECO:0007669"/>
    <property type="project" value="UniProtKB-KW"/>
</dbReference>
<gene>
    <name evidence="6" type="primary">tagH</name>
    <name evidence="6" type="ORF">Pan44_38990</name>
</gene>
<accession>A0A517SI99</accession>
<dbReference type="InterPro" id="IPR015860">
    <property type="entry name" value="ABC_transpr_TagH-like"/>
</dbReference>
<keyword evidence="2" id="KW-0813">Transport</keyword>
<reference evidence="6 7" key="1">
    <citation type="submission" date="2019-02" db="EMBL/GenBank/DDBJ databases">
        <title>Deep-cultivation of Planctomycetes and their phenomic and genomic characterization uncovers novel biology.</title>
        <authorList>
            <person name="Wiegand S."/>
            <person name="Jogler M."/>
            <person name="Boedeker C."/>
            <person name="Pinto D."/>
            <person name="Vollmers J."/>
            <person name="Rivas-Marin E."/>
            <person name="Kohn T."/>
            <person name="Peeters S.H."/>
            <person name="Heuer A."/>
            <person name="Rast P."/>
            <person name="Oberbeckmann S."/>
            <person name="Bunk B."/>
            <person name="Jeske O."/>
            <person name="Meyerdierks A."/>
            <person name="Storesund J.E."/>
            <person name="Kallscheuer N."/>
            <person name="Luecker S."/>
            <person name="Lage O.M."/>
            <person name="Pohl T."/>
            <person name="Merkel B.J."/>
            <person name="Hornburger P."/>
            <person name="Mueller R.-W."/>
            <person name="Bruemmer F."/>
            <person name="Labrenz M."/>
            <person name="Spormann A.M."/>
            <person name="Op den Camp H."/>
            <person name="Overmann J."/>
            <person name="Amann R."/>
            <person name="Jetten M.S.M."/>
            <person name="Mascher T."/>
            <person name="Medema M.H."/>
            <person name="Devos D.P."/>
            <person name="Kaster A.-K."/>
            <person name="Ovreas L."/>
            <person name="Rohde M."/>
            <person name="Galperin M.Y."/>
            <person name="Jogler C."/>
        </authorList>
    </citation>
    <scope>NUCLEOTIDE SEQUENCE [LARGE SCALE GENOMIC DNA]</scope>
    <source>
        <strain evidence="6 7">Pan44</strain>
    </source>
</reference>